<proteinExistence type="predicted"/>
<dbReference type="Proteomes" id="UP001165586">
    <property type="component" value="Unassembled WGS sequence"/>
</dbReference>
<comment type="caution">
    <text evidence="1">The sequence shown here is derived from an EMBL/GenBank/DDBJ whole genome shotgun (WGS) entry which is preliminary data.</text>
</comment>
<sequence>MLREHDNTTKAVSWRCAQAGLWIATRDDGRPAGIVVERWSEGFQVTTSIGRDLGTFPALEEAQRALERADVTARARAAARR</sequence>
<evidence type="ECO:0008006" key="3">
    <source>
        <dbReference type="Google" id="ProtNLM"/>
    </source>
</evidence>
<accession>A0ABT2H7X8</accession>
<dbReference type="RefSeq" id="WP_259541742.1">
    <property type="nucleotide sequence ID" value="NZ_JANLCJ010000011.1"/>
</dbReference>
<reference evidence="1" key="1">
    <citation type="submission" date="2022-08" db="EMBL/GenBank/DDBJ databases">
        <authorList>
            <person name="Deng Y."/>
            <person name="Han X.-F."/>
            <person name="Zhang Y.-Q."/>
        </authorList>
    </citation>
    <scope>NUCLEOTIDE SEQUENCE</scope>
    <source>
        <strain evidence="1">CPCC 203386</strain>
    </source>
</reference>
<evidence type="ECO:0000313" key="1">
    <source>
        <dbReference type="EMBL" id="MCS5736055.1"/>
    </source>
</evidence>
<evidence type="ECO:0000313" key="2">
    <source>
        <dbReference type="Proteomes" id="UP001165586"/>
    </source>
</evidence>
<gene>
    <name evidence="1" type="ORF">N1032_20140</name>
</gene>
<protein>
    <recommendedName>
        <fullName evidence="3">DUF2188 domain-containing protein</fullName>
    </recommendedName>
</protein>
<name>A0ABT2H7X8_9MICO</name>
<keyword evidence="2" id="KW-1185">Reference proteome</keyword>
<dbReference type="EMBL" id="JANLCJ010000011">
    <property type="protein sequence ID" value="MCS5736055.1"/>
    <property type="molecule type" value="Genomic_DNA"/>
</dbReference>
<organism evidence="1 2">
    <name type="scientific">Herbiconiux daphne</name>
    <dbReference type="NCBI Taxonomy" id="2970914"/>
    <lineage>
        <taxon>Bacteria</taxon>
        <taxon>Bacillati</taxon>
        <taxon>Actinomycetota</taxon>
        <taxon>Actinomycetes</taxon>
        <taxon>Micrococcales</taxon>
        <taxon>Microbacteriaceae</taxon>
        <taxon>Herbiconiux</taxon>
    </lineage>
</organism>